<name>A0A2S5TMK0_9GAMM</name>
<dbReference type="AlphaFoldDB" id="A0A2S5TMK0"/>
<gene>
    <name evidence="2" type="ORF">C3942_00310</name>
</gene>
<accession>A0A2S5TMK0</accession>
<proteinExistence type="predicted"/>
<evidence type="ECO:0000256" key="1">
    <source>
        <dbReference type="SAM" id="Coils"/>
    </source>
</evidence>
<keyword evidence="3" id="KW-1185">Reference proteome</keyword>
<evidence type="ECO:0008006" key="4">
    <source>
        <dbReference type="Google" id="ProtNLM"/>
    </source>
</evidence>
<dbReference type="RefSeq" id="WP_104228972.1">
    <property type="nucleotide sequence ID" value="NZ_PSNW01000001.1"/>
</dbReference>
<dbReference type="EMBL" id="PSNW01000001">
    <property type="protein sequence ID" value="PPE76008.1"/>
    <property type="molecule type" value="Genomic_DNA"/>
</dbReference>
<reference evidence="2 3" key="1">
    <citation type="submission" date="2018-02" db="EMBL/GenBank/DDBJ databases">
        <title>Genome sequencing of Solimonas sp. HR-BB.</title>
        <authorList>
            <person name="Lee Y."/>
            <person name="Jeon C.O."/>
        </authorList>
    </citation>
    <scope>NUCLEOTIDE SEQUENCE [LARGE SCALE GENOMIC DNA]</scope>
    <source>
        <strain evidence="2 3">HR-BB</strain>
    </source>
</reference>
<dbReference type="Proteomes" id="UP000238220">
    <property type="component" value="Unassembled WGS sequence"/>
</dbReference>
<evidence type="ECO:0000313" key="3">
    <source>
        <dbReference type="Proteomes" id="UP000238220"/>
    </source>
</evidence>
<comment type="caution">
    <text evidence="2">The sequence shown here is derived from an EMBL/GenBank/DDBJ whole genome shotgun (WGS) entry which is preliminary data.</text>
</comment>
<feature type="coiled-coil region" evidence="1">
    <location>
        <begin position="6"/>
        <end position="61"/>
    </location>
</feature>
<protein>
    <recommendedName>
        <fullName evidence="4">TIGR02449 family protein</fullName>
    </recommendedName>
</protein>
<organism evidence="2 3">
    <name type="scientific">Solimonas fluminis</name>
    <dbReference type="NCBI Taxonomy" id="2086571"/>
    <lineage>
        <taxon>Bacteria</taxon>
        <taxon>Pseudomonadati</taxon>
        <taxon>Pseudomonadota</taxon>
        <taxon>Gammaproteobacteria</taxon>
        <taxon>Nevskiales</taxon>
        <taxon>Nevskiaceae</taxon>
        <taxon>Solimonas</taxon>
    </lineage>
</organism>
<sequence>MLEEEVQQLEERTQRLLAAYRQARLEQKRALQERDRLLALNAELRRRIEGIVERVRMLESEQESSQ</sequence>
<dbReference type="OrthoDB" id="7068067at2"/>
<keyword evidence="1" id="KW-0175">Coiled coil</keyword>
<evidence type="ECO:0000313" key="2">
    <source>
        <dbReference type="EMBL" id="PPE76008.1"/>
    </source>
</evidence>